<reference evidence="3" key="1">
    <citation type="journal article" date="2019" name="Int. J. Syst. Evol. Microbiol.">
        <title>The Global Catalogue of Microorganisms (GCM) 10K type strain sequencing project: providing services to taxonomists for standard genome sequencing and annotation.</title>
        <authorList>
            <consortium name="The Broad Institute Genomics Platform"/>
            <consortium name="The Broad Institute Genome Sequencing Center for Infectious Disease"/>
            <person name="Wu L."/>
            <person name="Ma J."/>
        </authorList>
    </citation>
    <scope>NUCLEOTIDE SEQUENCE [LARGE SCALE GENOMIC DNA]</scope>
    <source>
        <strain evidence="3">JCM 17591</strain>
    </source>
</reference>
<comment type="caution">
    <text evidence="2">The sequence shown here is derived from an EMBL/GenBank/DDBJ whole genome shotgun (WGS) entry which is preliminary data.</text>
</comment>
<keyword evidence="3" id="KW-1185">Reference proteome</keyword>
<evidence type="ECO:0000256" key="1">
    <source>
        <dbReference type="SAM" id="MobiDB-lite"/>
    </source>
</evidence>
<feature type="compositionally biased region" description="Low complexity" evidence="1">
    <location>
        <begin position="23"/>
        <end position="32"/>
    </location>
</feature>
<dbReference type="EMBL" id="BAABBW010000001">
    <property type="protein sequence ID" value="GAA4167950.1"/>
    <property type="molecule type" value="Genomic_DNA"/>
</dbReference>
<sequence length="58" mass="6084">MVPNVGGTPRGLEHQVVLPGSSTTPPAITTPPDDYETSYYADLESSPEPGSEPRNEAA</sequence>
<proteinExistence type="predicted"/>
<dbReference type="Proteomes" id="UP001501079">
    <property type="component" value="Unassembled WGS sequence"/>
</dbReference>
<protein>
    <submittedName>
        <fullName evidence="2">Uncharacterized protein</fullName>
    </submittedName>
</protein>
<feature type="region of interest" description="Disordered" evidence="1">
    <location>
        <begin position="1"/>
        <end position="58"/>
    </location>
</feature>
<evidence type="ECO:0000313" key="3">
    <source>
        <dbReference type="Proteomes" id="UP001501079"/>
    </source>
</evidence>
<name>A0ABP7ZQF9_9MICO</name>
<gene>
    <name evidence="2" type="ORF">GCM10022287_02310</name>
</gene>
<evidence type="ECO:0000313" key="2">
    <source>
        <dbReference type="EMBL" id="GAA4167950.1"/>
    </source>
</evidence>
<organism evidence="2 3">
    <name type="scientific">Gryllotalpicola koreensis</name>
    <dbReference type="NCBI Taxonomy" id="993086"/>
    <lineage>
        <taxon>Bacteria</taxon>
        <taxon>Bacillati</taxon>
        <taxon>Actinomycetota</taxon>
        <taxon>Actinomycetes</taxon>
        <taxon>Micrococcales</taxon>
        <taxon>Microbacteriaceae</taxon>
        <taxon>Gryllotalpicola</taxon>
    </lineage>
</organism>
<accession>A0ABP7ZQF9</accession>